<gene>
    <name evidence="2" type="ORF">HDA36_002626</name>
</gene>
<dbReference type="RefSeq" id="WP_184392097.1">
    <property type="nucleotide sequence ID" value="NZ_BAAAJD010000043.1"/>
</dbReference>
<accession>A0A7W8QLA6</accession>
<organism evidence="2 3">
    <name type="scientific">Nocardiopsis composta</name>
    <dbReference type="NCBI Taxonomy" id="157465"/>
    <lineage>
        <taxon>Bacteria</taxon>
        <taxon>Bacillati</taxon>
        <taxon>Actinomycetota</taxon>
        <taxon>Actinomycetes</taxon>
        <taxon>Streptosporangiales</taxon>
        <taxon>Nocardiopsidaceae</taxon>
        <taxon>Nocardiopsis</taxon>
    </lineage>
</organism>
<reference evidence="2 3" key="1">
    <citation type="submission" date="2020-08" db="EMBL/GenBank/DDBJ databases">
        <title>Sequencing the genomes of 1000 actinobacteria strains.</title>
        <authorList>
            <person name="Klenk H.-P."/>
        </authorList>
    </citation>
    <scope>NUCLEOTIDE SEQUENCE [LARGE SCALE GENOMIC DNA]</scope>
    <source>
        <strain evidence="2 3">DSM 44551</strain>
    </source>
</reference>
<name>A0A7W8QLA6_9ACTN</name>
<keyword evidence="3" id="KW-1185">Reference proteome</keyword>
<sequence length="486" mass="51167">MDENTGQGPLRGLDDVDWTGLVPGEGAEIPTLLRTIAAGGTGSMEAVSALFDILRHPGPGYLAAPQTVPFLARIAADEATGAPAEALSLLFELVVPVPAAVVPAPWDTGQWADEVAWAVASDIDAVRDQYLKWREDAPDEQAFRRMSARYDAVARDTGAALLKAELDVREAVRAHIPDLVGLLEGRENRSGLNSTAEWAASILAFLPEARDEAVPAILRGRGLLEPDQAPDTPSAALQVRDSWRKPLSAELFALGMLADPADADTTLALAGQLGSGNLYTEFAAASALAMQHGERVPHQAVERMRRHGRTRVGHTGLFDDSWPHPGEAAPVVLGYLALGRCGEAAAELRAEVLPEALKAADELAPAVVGAALEEVLGSRSAPRDAAEAIEAAGTGDDERDPDLLLRVLWAVAELPASAWEETAVGETAAAWGLPADRNGFREYVGVGAEEEPEEQSPAEPAVPAAPAAQPEERPGGLFGRLFGGGR</sequence>
<comment type="caution">
    <text evidence="2">The sequence shown here is derived from an EMBL/GenBank/DDBJ whole genome shotgun (WGS) entry which is preliminary data.</text>
</comment>
<feature type="compositionally biased region" description="Low complexity" evidence="1">
    <location>
        <begin position="457"/>
        <end position="469"/>
    </location>
</feature>
<dbReference type="AlphaFoldDB" id="A0A7W8QLA6"/>
<dbReference type="Proteomes" id="UP000572635">
    <property type="component" value="Unassembled WGS sequence"/>
</dbReference>
<feature type="compositionally biased region" description="Gly residues" evidence="1">
    <location>
        <begin position="476"/>
        <end position="486"/>
    </location>
</feature>
<evidence type="ECO:0000256" key="1">
    <source>
        <dbReference type="SAM" id="MobiDB-lite"/>
    </source>
</evidence>
<proteinExistence type="predicted"/>
<protein>
    <submittedName>
        <fullName evidence="2">Uncharacterized protein</fullName>
    </submittedName>
</protein>
<dbReference type="EMBL" id="JACHDB010000001">
    <property type="protein sequence ID" value="MBB5432542.1"/>
    <property type="molecule type" value="Genomic_DNA"/>
</dbReference>
<evidence type="ECO:0000313" key="3">
    <source>
        <dbReference type="Proteomes" id="UP000572635"/>
    </source>
</evidence>
<evidence type="ECO:0000313" key="2">
    <source>
        <dbReference type="EMBL" id="MBB5432542.1"/>
    </source>
</evidence>
<feature type="region of interest" description="Disordered" evidence="1">
    <location>
        <begin position="446"/>
        <end position="486"/>
    </location>
</feature>